<name>Q2SMS5_HAHCH</name>
<dbReference type="HOGENOM" id="CLU_2117584_0_0_6"/>
<protein>
    <submittedName>
        <fullName evidence="2">Uncharacterized protein</fullName>
    </submittedName>
</protein>
<dbReference type="RefSeq" id="WP_011395124.1">
    <property type="nucleotide sequence ID" value="NC_007645.1"/>
</dbReference>
<dbReference type="Gene3D" id="3.40.50.1820">
    <property type="entry name" value="alpha/beta hydrolase"/>
    <property type="match status" value="1"/>
</dbReference>
<keyword evidence="3" id="KW-1185">Reference proteome</keyword>
<evidence type="ECO:0000313" key="3">
    <source>
        <dbReference type="Proteomes" id="UP000000238"/>
    </source>
</evidence>
<dbReference type="Proteomes" id="UP000000238">
    <property type="component" value="Chromosome"/>
</dbReference>
<proteinExistence type="predicted"/>
<dbReference type="InterPro" id="IPR029058">
    <property type="entry name" value="AB_hydrolase_fold"/>
</dbReference>
<dbReference type="OrthoDB" id="9764953at2"/>
<dbReference type="EMBL" id="CP000155">
    <property type="protein sequence ID" value="ABC28049.1"/>
    <property type="molecule type" value="Genomic_DNA"/>
</dbReference>
<feature type="compositionally biased region" description="Basic residues" evidence="1">
    <location>
        <begin position="81"/>
        <end position="98"/>
    </location>
</feature>
<dbReference type="KEGG" id="hch:HCH_01173"/>
<dbReference type="AlphaFoldDB" id="Q2SMS5"/>
<evidence type="ECO:0000256" key="1">
    <source>
        <dbReference type="SAM" id="MobiDB-lite"/>
    </source>
</evidence>
<sequence length="114" mass="12239">MHFPTDYDPLREEGYSLLISFHGLGECGDATVNNGDGTYSLNMQILNKVAGAGVPKMIRDGVWETSSPMIVLAPQLPAGAQKKRKKRKNKAVTTKKKRTGDGSGPLNAHMRGGG</sequence>
<gene>
    <name evidence="2" type="ordered locus">HCH_01173</name>
</gene>
<evidence type="ECO:0000313" key="2">
    <source>
        <dbReference type="EMBL" id="ABC28049.1"/>
    </source>
</evidence>
<reference evidence="2 3" key="1">
    <citation type="journal article" date="2005" name="Nucleic Acids Res.">
        <title>Genomic blueprint of Hahella chejuensis, a marine microbe producing an algicidal agent.</title>
        <authorList>
            <person name="Jeong H."/>
            <person name="Yim J.H."/>
            <person name="Lee C."/>
            <person name="Choi S.-H."/>
            <person name="Park Y.K."/>
            <person name="Yoon S.H."/>
            <person name="Hur C.-G."/>
            <person name="Kang H.-Y."/>
            <person name="Kim D."/>
            <person name="Lee H.H."/>
            <person name="Park K.H."/>
            <person name="Park S.-H."/>
            <person name="Park H.-S."/>
            <person name="Lee H.K."/>
            <person name="Oh T.K."/>
            <person name="Kim J.F."/>
        </authorList>
    </citation>
    <scope>NUCLEOTIDE SEQUENCE [LARGE SCALE GENOMIC DNA]</scope>
    <source>
        <strain evidence="2 3">KCTC 2396</strain>
    </source>
</reference>
<feature type="region of interest" description="Disordered" evidence="1">
    <location>
        <begin position="77"/>
        <end position="114"/>
    </location>
</feature>
<organism evidence="2 3">
    <name type="scientific">Hahella chejuensis (strain KCTC 2396)</name>
    <dbReference type="NCBI Taxonomy" id="349521"/>
    <lineage>
        <taxon>Bacteria</taxon>
        <taxon>Pseudomonadati</taxon>
        <taxon>Pseudomonadota</taxon>
        <taxon>Gammaproteobacteria</taxon>
        <taxon>Oceanospirillales</taxon>
        <taxon>Hahellaceae</taxon>
        <taxon>Hahella</taxon>
    </lineage>
</organism>
<accession>Q2SMS5</accession>